<dbReference type="Pfam" id="PF18137">
    <property type="entry name" value="WHD_ORC"/>
    <property type="match status" value="1"/>
</dbReference>
<dbReference type="GO" id="GO:0006270">
    <property type="term" value="P:DNA replication initiation"/>
    <property type="evidence" value="ECO:0007669"/>
    <property type="project" value="TreeGrafter"/>
</dbReference>
<dbReference type="GO" id="GO:0003688">
    <property type="term" value="F:DNA replication origin binding"/>
    <property type="evidence" value="ECO:0007669"/>
    <property type="project" value="TreeGrafter"/>
</dbReference>
<feature type="domain" description="Origin recognition complex subunit 3 winged helix C-terminal" evidence="7">
    <location>
        <begin position="619"/>
        <end position="736"/>
    </location>
</feature>
<dbReference type="Pfam" id="PF07034">
    <property type="entry name" value="ORC3_N"/>
    <property type="match status" value="1"/>
</dbReference>
<dbReference type="PANTHER" id="PTHR12748:SF0">
    <property type="entry name" value="ORIGIN RECOGNITION COMPLEX SUBUNIT 3"/>
    <property type="match status" value="1"/>
</dbReference>
<evidence type="ECO:0000259" key="7">
    <source>
        <dbReference type="Pfam" id="PF18137"/>
    </source>
</evidence>
<keyword evidence="9" id="KW-1185">Reference proteome</keyword>
<dbReference type="AlphaFoldDB" id="A0A179I727"/>
<dbReference type="GO" id="GO:0005664">
    <property type="term" value="C:nuclear origin of replication recognition complex"/>
    <property type="evidence" value="ECO:0007669"/>
    <property type="project" value="InterPro"/>
</dbReference>
<gene>
    <name evidence="8" type="ORF">LLEC1_03158</name>
</gene>
<keyword evidence="4" id="KW-0238">DNA-binding</keyword>
<dbReference type="InterPro" id="IPR045667">
    <property type="entry name" value="ORC3_N"/>
</dbReference>
<dbReference type="InterPro" id="IPR020795">
    <property type="entry name" value="ORC3"/>
</dbReference>
<dbReference type="PANTHER" id="PTHR12748">
    <property type="entry name" value="ORIGIN RECOGNITION COMPLEX SUBUNIT 3"/>
    <property type="match status" value="1"/>
</dbReference>
<proteinExistence type="inferred from homology"/>
<evidence type="ECO:0000313" key="9">
    <source>
        <dbReference type="Proteomes" id="UP000243081"/>
    </source>
</evidence>
<evidence type="ECO:0000259" key="6">
    <source>
        <dbReference type="Pfam" id="PF07034"/>
    </source>
</evidence>
<protein>
    <submittedName>
        <fullName evidence="8">Uncharacterized protein</fullName>
    </submittedName>
</protein>
<keyword evidence="3" id="KW-0235">DNA replication</keyword>
<evidence type="ECO:0000256" key="3">
    <source>
        <dbReference type="ARBA" id="ARBA00022705"/>
    </source>
</evidence>
<comment type="subcellular location">
    <subcellularLocation>
        <location evidence="1">Nucleus</location>
    </subcellularLocation>
</comment>
<accession>A0A179I727</accession>
<evidence type="ECO:0000256" key="4">
    <source>
        <dbReference type="ARBA" id="ARBA00023125"/>
    </source>
</evidence>
<evidence type="ECO:0000313" key="8">
    <source>
        <dbReference type="EMBL" id="OAQ98082.1"/>
    </source>
</evidence>
<dbReference type="GO" id="GO:0031261">
    <property type="term" value="C:DNA replication preinitiation complex"/>
    <property type="evidence" value="ECO:0007669"/>
    <property type="project" value="TreeGrafter"/>
</dbReference>
<reference evidence="8 9" key="1">
    <citation type="submission" date="2016-03" db="EMBL/GenBank/DDBJ databases">
        <title>Fine-scale spatial genetic structure of a fungal parasite of coffee scale insects.</title>
        <authorList>
            <person name="Jackson D."/>
            <person name="Zemenick K.A."/>
            <person name="Malloure B."/>
            <person name="Quandt C.A."/>
            <person name="James T.Y."/>
        </authorList>
    </citation>
    <scope>NUCLEOTIDE SEQUENCE [LARGE SCALE GENOMIC DNA]</scope>
    <source>
        <strain evidence="8 9">UM487</strain>
    </source>
</reference>
<dbReference type="EMBL" id="LUKN01003073">
    <property type="protein sequence ID" value="OAQ98082.1"/>
    <property type="molecule type" value="Genomic_DNA"/>
</dbReference>
<keyword evidence="5" id="KW-0539">Nucleus</keyword>
<dbReference type="GO" id="GO:0005656">
    <property type="term" value="C:nuclear pre-replicative complex"/>
    <property type="evidence" value="ECO:0007669"/>
    <property type="project" value="TreeGrafter"/>
</dbReference>
<evidence type="ECO:0000256" key="2">
    <source>
        <dbReference type="ARBA" id="ARBA00010977"/>
    </source>
</evidence>
<comment type="similarity">
    <text evidence="2">Belongs to the ORC3 family.</text>
</comment>
<sequence>MAVEDDKTNGTFSQEDHQVAYIFNPEGNTATRPSKRRRVSKKCAESRRSNHDTCLAALGSALFVPLLNGAESATCVQERHRLYEESWTKVNSRIQDEMTDWAVQGILRDSNSATLEQVSSFVRQARAECFEKIPAAFIVTGTNIASQDLLFEQLSETLQSGSSRFVRLRSTEVGSLKAVLKRIIRTGTFKATEDDEDNDTEEKEADGKRFLEYDLEALYAHVQTQNCDQIFVAFQDSEGFDSSLLSDMIALLSSWRRRIPFTLLFGVATSVELLQARLLKSACRQIYGGQFVDVQTDTILESVFKGAVAASDVPLRLGAPLLRWMLDRQRDQVAGIQSFISSLKYAYMCHFFANPLSVLLAQSEAGEDKLMQPEHLDAIRNTPSFRKHVEAAIESGTPENLQHARSLLEDDSALEDRVQASIRERRVWVDKRLRSVLMLEAAGAQHGAFSRAYVEAMSEGVTMSEHSNMVACVRRMGMNELVVTMERFLSLLRDGEPGLGLGPDNELEGEQTQIQLETQLAALRALMTRAEAEDINVRSQYSGQSKVARTTVIAQRVQLSHHSATLKEEDKQFTEIIDAVTGLLAARHDETTPSGMFLSESWLYDSRAPSKDVFVPRARVVFERSLARPHDYLACECCTPDHDGLQATLPATAILYQMYLETGNLINVADMWSSFYTLVSGQSGQADGEDAMDEDEDEEKQREALVMFYRGLAELRALGYVKSSKKKTDHVAKVKWL</sequence>
<feature type="domain" description="Origin recognition complex subunit 3 N-terminal" evidence="6">
    <location>
        <begin position="42"/>
        <end position="359"/>
    </location>
</feature>
<comment type="caution">
    <text evidence="8">The sequence shown here is derived from an EMBL/GenBank/DDBJ whole genome shotgun (WGS) entry which is preliminary data.</text>
</comment>
<dbReference type="OMA" id="YCLMEHY"/>
<evidence type="ECO:0000256" key="1">
    <source>
        <dbReference type="ARBA" id="ARBA00004123"/>
    </source>
</evidence>
<organism evidence="8 9">
    <name type="scientific">Cordyceps confragosa</name>
    <name type="common">Lecanicillium lecanii</name>
    <dbReference type="NCBI Taxonomy" id="2714763"/>
    <lineage>
        <taxon>Eukaryota</taxon>
        <taxon>Fungi</taxon>
        <taxon>Dikarya</taxon>
        <taxon>Ascomycota</taxon>
        <taxon>Pezizomycotina</taxon>
        <taxon>Sordariomycetes</taxon>
        <taxon>Hypocreomycetidae</taxon>
        <taxon>Hypocreales</taxon>
        <taxon>Cordycipitaceae</taxon>
        <taxon>Akanthomyces</taxon>
    </lineage>
</organism>
<evidence type="ECO:0000256" key="5">
    <source>
        <dbReference type="ARBA" id="ARBA00023242"/>
    </source>
</evidence>
<dbReference type="InterPro" id="IPR040855">
    <property type="entry name" value="ORC_WH_C"/>
</dbReference>
<dbReference type="Proteomes" id="UP000243081">
    <property type="component" value="Unassembled WGS sequence"/>
</dbReference>
<dbReference type="CDD" id="cd20704">
    <property type="entry name" value="Orc3"/>
    <property type="match status" value="1"/>
</dbReference>
<dbReference type="OrthoDB" id="10265211at2759"/>
<name>A0A179I727_CORDF</name>